<dbReference type="Gene3D" id="3.10.20.90">
    <property type="entry name" value="Phosphatidylinositol 3-kinase Catalytic Subunit, Chain A, domain 1"/>
    <property type="match status" value="1"/>
</dbReference>
<gene>
    <name evidence="1" type="ORF">CAUJ_LOCUS1732</name>
</gene>
<keyword evidence="2" id="KW-1185">Reference proteome</keyword>
<proteinExistence type="predicted"/>
<dbReference type="AlphaFoldDB" id="A0A8S1GT45"/>
<evidence type="ECO:0000313" key="1">
    <source>
        <dbReference type="EMBL" id="CAD6185813.1"/>
    </source>
</evidence>
<dbReference type="Proteomes" id="UP000835052">
    <property type="component" value="Unassembled WGS sequence"/>
</dbReference>
<name>A0A8S1GT45_9PELO</name>
<reference evidence="1" key="1">
    <citation type="submission" date="2020-10" db="EMBL/GenBank/DDBJ databases">
        <authorList>
            <person name="Kikuchi T."/>
        </authorList>
    </citation>
    <scope>NUCLEOTIDE SEQUENCE</scope>
    <source>
        <strain evidence="1">NKZ352</strain>
    </source>
</reference>
<protein>
    <submittedName>
        <fullName evidence="1">Uncharacterized protein</fullName>
    </submittedName>
</protein>
<evidence type="ECO:0000313" key="2">
    <source>
        <dbReference type="Proteomes" id="UP000835052"/>
    </source>
</evidence>
<organism evidence="1 2">
    <name type="scientific">Caenorhabditis auriculariae</name>
    <dbReference type="NCBI Taxonomy" id="2777116"/>
    <lineage>
        <taxon>Eukaryota</taxon>
        <taxon>Metazoa</taxon>
        <taxon>Ecdysozoa</taxon>
        <taxon>Nematoda</taxon>
        <taxon>Chromadorea</taxon>
        <taxon>Rhabditida</taxon>
        <taxon>Rhabditina</taxon>
        <taxon>Rhabditomorpha</taxon>
        <taxon>Rhabditoidea</taxon>
        <taxon>Rhabditidae</taxon>
        <taxon>Peloderinae</taxon>
        <taxon>Caenorhabditis</taxon>
    </lineage>
</organism>
<dbReference type="EMBL" id="CAJGYM010000003">
    <property type="protein sequence ID" value="CAD6185813.1"/>
    <property type="molecule type" value="Genomic_DNA"/>
</dbReference>
<sequence length="145" mass="16650">MVQKDCSDIINQIKRRRYVSLFVREAKCPEYYTLGKRTASGQTSKINKRRRPSAAMIFPPLLTPVLIYDKRFENTVISQKTLESDVIRILCDVDAFQTGSPFSLGAMKIVVPCRDEIQTVGDLAEASLIRYKKRRLAELFNNYVI</sequence>
<accession>A0A8S1GT45</accession>
<comment type="caution">
    <text evidence="1">The sequence shown here is derived from an EMBL/GenBank/DDBJ whole genome shotgun (WGS) entry which is preliminary data.</text>
</comment>